<dbReference type="PANTHER" id="PTHR13812:SF19">
    <property type="entry name" value="KETIMINE REDUCTASE MU-CRYSTALLIN"/>
    <property type="match status" value="1"/>
</dbReference>
<name>A0A1G9JVD3_9ACTN</name>
<protein>
    <submittedName>
        <fullName evidence="1">L-arginine dehydrogenase</fullName>
    </submittedName>
</protein>
<dbReference type="InterPro" id="IPR036291">
    <property type="entry name" value="NAD(P)-bd_dom_sf"/>
</dbReference>
<reference evidence="1 2" key="1">
    <citation type="submission" date="2016-10" db="EMBL/GenBank/DDBJ databases">
        <authorList>
            <person name="de Groot N.N."/>
        </authorList>
    </citation>
    <scope>NUCLEOTIDE SEQUENCE [LARGE SCALE GENOMIC DNA]</scope>
    <source>
        <strain evidence="1 2">CGMCC 4.6533</strain>
    </source>
</reference>
<dbReference type="STRING" id="633440.SAMN05421869_125142"/>
<gene>
    <name evidence="1" type="ORF">SAMN05421869_125142</name>
</gene>
<dbReference type="AlphaFoldDB" id="A0A1G9JVD3"/>
<accession>A0A1G9JVD3</accession>
<dbReference type="Gene3D" id="3.40.50.720">
    <property type="entry name" value="NAD(P)-binding Rossmann-like Domain"/>
    <property type="match status" value="1"/>
</dbReference>
<dbReference type="Gene3D" id="3.30.1780.10">
    <property type="entry name" value="ornithine cyclodeaminase, domain 1"/>
    <property type="match status" value="1"/>
</dbReference>
<dbReference type="PIRSF" id="PIRSF001439">
    <property type="entry name" value="CryM"/>
    <property type="match status" value="1"/>
</dbReference>
<evidence type="ECO:0000313" key="1">
    <source>
        <dbReference type="EMBL" id="SDL40793.1"/>
    </source>
</evidence>
<dbReference type="PANTHER" id="PTHR13812">
    <property type="entry name" value="KETIMINE REDUCTASE MU-CRYSTALLIN"/>
    <property type="match status" value="1"/>
</dbReference>
<keyword evidence="2" id="KW-1185">Reference proteome</keyword>
<organism evidence="1 2">
    <name type="scientific">Nonomuraea jiangxiensis</name>
    <dbReference type="NCBI Taxonomy" id="633440"/>
    <lineage>
        <taxon>Bacteria</taxon>
        <taxon>Bacillati</taxon>
        <taxon>Actinomycetota</taxon>
        <taxon>Actinomycetes</taxon>
        <taxon>Streptosporangiales</taxon>
        <taxon>Streptosporangiaceae</taxon>
        <taxon>Nonomuraea</taxon>
    </lineage>
</organism>
<evidence type="ECO:0000313" key="2">
    <source>
        <dbReference type="Proteomes" id="UP000199202"/>
    </source>
</evidence>
<dbReference type="InterPro" id="IPR023401">
    <property type="entry name" value="ODC_N"/>
</dbReference>
<dbReference type="GO" id="GO:0005737">
    <property type="term" value="C:cytoplasm"/>
    <property type="evidence" value="ECO:0007669"/>
    <property type="project" value="TreeGrafter"/>
</dbReference>
<dbReference type="Pfam" id="PF02423">
    <property type="entry name" value="OCD_Mu_crystall"/>
    <property type="match status" value="1"/>
</dbReference>
<dbReference type="InterPro" id="IPR003462">
    <property type="entry name" value="ODC_Mu_crystall"/>
</dbReference>
<dbReference type="Proteomes" id="UP000199202">
    <property type="component" value="Unassembled WGS sequence"/>
</dbReference>
<dbReference type="EMBL" id="FNDJ01000025">
    <property type="protein sequence ID" value="SDL40793.1"/>
    <property type="molecule type" value="Genomic_DNA"/>
</dbReference>
<proteinExistence type="predicted"/>
<sequence>MSIPIIADGSGPVLPETAVQARVREAFAQLAAGRAVQPQQVVTDLPGGGDVIAYQAVLADAGVYAVKVSPYLPQPEGKAVVTAWTLLLSTRTGEPLLLADAGRLTTERTAATTALAVDLLARPGARSLAVVGLGPVGRAHLRHARAVRAFDDVRVYSRTATEADLDGLGEVKLAGSADEAAEGADVVLLCTSAAAPVIDVRRLSPGTLVTSISTNAPMAHEIDPAALPGLDVYADHAPAAHAAAGDLRIAAAEHGFTLQSIRGDLAGLVSGSAPAPTGGRPVYFRSVGLGIEDAAVALAVLESLA</sequence>
<dbReference type="RefSeq" id="WP_090944691.1">
    <property type="nucleotide sequence ID" value="NZ_FNDJ01000025.1"/>
</dbReference>
<dbReference type="SUPFAM" id="SSF51735">
    <property type="entry name" value="NAD(P)-binding Rossmann-fold domains"/>
    <property type="match status" value="1"/>
</dbReference>
<dbReference type="OrthoDB" id="7010472at2"/>